<feature type="region of interest" description="Disordered" evidence="2">
    <location>
        <begin position="683"/>
        <end position="768"/>
    </location>
</feature>
<feature type="region of interest" description="Disordered" evidence="2">
    <location>
        <begin position="97"/>
        <end position="149"/>
    </location>
</feature>
<feature type="region of interest" description="Disordered" evidence="2">
    <location>
        <begin position="612"/>
        <end position="631"/>
    </location>
</feature>
<feature type="compositionally biased region" description="Polar residues" evidence="2">
    <location>
        <begin position="189"/>
        <end position="203"/>
    </location>
</feature>
<feature type="compositionally biased region" description="Polar residues" evidence="2">
    <location>
        <begin position="172"/>
        <end position="182"/>
    </location>
</feature>
<evidence type="ECO:0000313" key="4">
    <source>
        <dbReference type="Proteomes" id="UP000825890"/>
    </source>
</evidence>
<feature type="coiled-coil region" evidence="1">
    <location>
        <begin position="539"/>
        <end position="573"/>
    </location>
</feature>
<dbReference type="RefSeq" id="XP_044652385.1">
    <property type="nucleotide sequence ID" value="XM_044796450.1"/>
</dbReference>
<feature type="compositionally biased region" description="Basic and acidic residues" evidence="2">
    <location>
        <begin position="221"/>
        <end position="230"/>
    </location>
</feature>
<dbReference type="EMBL" id="BOLY01000001">
    <property type="protein sequence ID" value="GIZ37898.1"/>
    <property type="molecule type" value="Genomic_DNA"/>
</dbReference>
<keyword evidence="4" id="KW-1185">Reference proteome</keyword>
<comment type="caution">
    <text evidence="3">The sequence shown here is derived from an EMBL/GenBank/DDBJ whole genome shotgun (WGS) entry which is preliminary data.</text>
</comment>
<accession>A0A9P3C7T9</accession>
<dbReference type="Proteomes" id="UP000825890">
    <property type="component" value="Unassembled WGS sequence"/>
</dbReference>
<gene>
    <name evidence="3" type="ORF">CKM354_000132800</name>
</gene>
<name>A0A9P3C7T9_9PEZI</name>
<organism evidence="3 4">
    <name type="scientific">Cercospora kikuchii</name>
    <dbReference type="NCBI Taxonomy" id="84275"/>
    <lineage>
        <taxon>Eukaryota</taxon>
        <taxon>Fungi</taxon>
        <taxon>Dikarya</taxon>
        <taxon>Ascomycota</taxon>
        <taxon>Pezizomycotina</taxon>
        <taxon>Dothideomycetes</taxon>
        <taxon>Dothideomycetidae</taxon>
        <taxon>Mycosphaerellales</taxon>
        <taxon>Mycosphaerellaceae</taxon>
        <taxon>Cercospora</taxon>
    </lineage>
</organism>
<evidence type="ECO:0000313" key="3">
    <source>
        <dbReference type="EMBL" id="GIZ37898.1"/>
    </source>
</evidence>
<feature type="region of interest" description="Disordered" evidence="2">
    <location>
        <begin position="774"/>
        <end position="793"/>
    </location>
</feature>
<feature type="compositionally biased region" description="Polar residues" evidence="2">
    <location>
        <begin position="718"/>
        <end position="749"/>
    </location>
</feature>
<feature type="compositionally biased region" description="Polar residues" evidence="2">
    <location>
        <begin position="755"/>
        <end position="767"/>
    </location>
</feature>
<proteinExistence type="predicted"/>
<reference evidence="3 4" key="1">
    <citation type="submission" date="2021-01" db="EMBL/GenBank/DDBJ databases">
        <title>Cercospora kikuchii MAFF 305040 whole genome shotgun sequence.</title>
        <authorList>
            <person name="Kashiwa T."/>
            <person name="Suzuki T."/>
        </authorList>
    </citation>
    <scope>NUCLEOTIDE SEQUENCE [LARGE SCALE GENOMIC DNA]</scope>
    <source>
        <strain evidence="3 4">MAFF 305040</strain>
    </source>
</reference>
<evidence type="ECO:0000256" key="1">
    <source>
        <dbReference type="SAM" id="Coils"/>
    </source>
</evidence>
<dbReference type="AlphaFoldDB" id="A0A9P3C7T9"/>
<feature type="region of interest" description="Disordered" evidence="2">
    <location>
        <begin position="39"/>
        <end position="64"/>
    </location>
</feature>
<keyword evidence="1" id="KW-0175">Coiled coil</keyword>
<feature type="region of interest" description="Disordered" evidence="2">
    <location>
        <begin position="163"/>
        <end position="244"/>
    </location>
</feature>
<evidence type="ECO:0000256" key="2">
    <source>
        <dbReference type="SAM" id="MobiDB-lite"/>
    </source>
</evidence>
<dbReference type="GeneID" id="68286903"/>
<feature type="region of interest" description="Disordered" evidence="2">
    <location>
        <begin position="831"/>
        <end position="868"/>
    </location>
</feature>
<feature type="coiled-coil region" evidence="1">
    <location>
        <begin position="364"/>
        <end position="394"/>
    </location>
</feature>
<protein>
    <submittedName>
        <fullName evidence="3">Uncharacterized protein</fullName>
    </submittedName>
</protein>
<sequence>MTPGGSKFFTWTKGDRKHVSSGMVQIPVECIEIKGMGYGRNARGSRKRGRKPLPLSFSDTNSDYSEQSHESFTLHEAAVQSATSLIAAMSDMLKSPHFNGGPRSCELRPSQGRLRSHTAPPTPATPLVEAPHPEPVELPATDSIWPSHPRGASIMVETSLATNERQRKQAGRPQSTSPQGSTEPPGYENIQNSDNDQGSQESLDYSDASVKIGTPNWELPRTPRRDDNKESPTGSAERIPGLQSQCDAHLVSETLDQPVRDNSKISGMLTQVANMRSAHEAHVATLKAAHDQEITSFRAYVVLLEQQHSLLQLSGPRQPLSIDTTRHCGRVISGSTASRTGSLQSLDSLSMDPAGTSPKPIAEAEALKRKLDLANKTNADLGEVRRERDQLKDSDCQKERRITQLKDIIRKTKESEQAQKIVVASLQADLAAANMQRVDVLAGLDDAYKDLRLSYQREARLRERCEELQSHLKPAGRVTSALPIRSMQQSVEEPVRCRELKADTTKRNFAVPQVCTSELEQQMSTTLLDRDFKCGREACQQTHDRLEIAMTNVQNLQARLLTCQEHLKAAQADRERYNSLLHIELRRQSKIAGPKEQVAMPELQREISKSLATRLQGTSESPSSKELQSTLSLSAKDQVWEQELRHCVEEIIMYKLDVRGYKKDLKLATAKIESLEAEIRATTAESRTHERTQDGQAEIPLKHDPTSSMAQRPGLGISLTQQRSSSTPNALNNSHIERAPQSTGSQQPQLVAASTCASPHRQTNTPLSIHKQLPLPPPLESMGPLNQSSTPSVPAHNHVQIQRAETLRSLSDSIISSYTKRDEVPFANAEWSSDRNVSTPRPLRISRGGGGRPPSCATESRQRLSRGNSAVLMPISRFSSGMLKAPRAVEVTGGRD</sequence>
<dbReference type="OrthoDB" id="5431474at2759"/>